<sequence length="112" mass="12193">MHSATHEVPPARQCLPPDWNPSAMRRLRHSGLDWRLHTMLISLARFQLANPTPALISLLPCGHEATAFTIPGPVESCPKSSFHEEVLPPTAAVSSPMYVLLVIPTLPEVGSP</sequence>
<dbReference type="EMBL" id="KV425974">
    <property type="protein sequence ID" value="KZV94372.1"/>
    <property type="molecule type" value="Genomic_DNA"/>
</dbReference>
<proteinExistence type="predicted"/>
<dbReference type="InParanoid" id="A0A165J5V0"/>
<evidence type="ECO:0000313" key="2">
    <source>
        <dbReference type="Proteomes" id="UP000077266"/>
    </source>
</evidence>
<keyword evidence="2" id="KW-1185">Reference proteome</keyword>
<name>A0A165J5V0_EXIGL</name>
<protein>
    <submittedName>
        <fullName evidence="1">Uncharacterized protein</fullName>
    </submittedName>
</protein>
<dbReference type="AlphaFoldDB" id="A0A165J5V0"/>
<reference evidence="1 2" key="1">
    <citation type="journal article" date="2016" name="Mol. Biol. Evol.">
        <title>Comparative Genomics of Early-Diverging Mushroom-Forming Fungi Provides Insights into the Origins of Lignocellulose Decay Capabilities.</title>
        <authorList>
            <person name="Nagy L.G."/>
            <person name="Riley R."/>
            <person name="Tritt A."/>
            <person name="Adam C."/>
            <person name="Daum C."/>
            <person name="Floudas D."/>
            <person name="Sun H."/>
            <person name="Yadav J.S."/>
            <person name="Pangilinan J."/>
            <person name="Larsson K.H."/>
            <person name="Matsuura K."/>
            <person name="Barry K."/>
            <person name="Labutti K."/>
            <person name="Kuo R."/>
            <person name="Ohm R.A."/>
            <person name="Bhattacharya S.S."/>
            <person name="Shirouzu T."/>
            <person name="Yoshinaga Y."/>
            <person name="Martin F.M."/>
            <person name="Grigoriev I.V."/>
            <person name="Hibbett D.S."/>
        </authorList>
    </citation>
    <scope>NUCLEOTIDE SEQUENCE [LARGE SCALE GENOMIC DNA]</scope>
    <source>
        <strain evidence="1 2">HHB12029</strain>
    </source>
</reference>
<dbReference type="Proteomes" id="UP000077266">
    <property type="component" value="Unassembled WGS sequence"/>
</dbReference>
<accession>A0A165J5V0</accession>
<organism evidence="1 2">
    <name type="scientific">Exidia glandulosa HHB12029</name>
    <dbReference type="NCBI Taxonomy" id="1314781"/>
    <lineage>
        <taxon>Eukaryota</taxon>
        <taxon>Fungi</taxon>
        <taxon>Dikarya</taxon>
        <taxon>Basidiomycota</taxon>
        <taxon>Agaricomycotina</taxon>
        <taxon>Agaricomycetes</taxon>
        <taxon>Auriculariales</taxon>
        <taxon>Exidiaceae</taxon>
        <taxon>Exidia</taxon>
    </lineage>
</organism>
<gene>
    <name evidence="1" type="ORF">EXIGLDRAFT_520131</name>
</gene>
<evidence type="ECO:0000313" key="1">
    <source>
        <dbReference type="EMBL" id="KZV94372.1"/>
    </source>
</evidence>